<evidence type="ECO:0000256" key="1">
    <source>
        <dbReference type="SAM" id="MobiDB-lite"/>
    </source>
</evidence>
<sequence>MAIEIPTGGNFAGGTVKVRSGQVVTLSAQGGGNAFFLRDNTAGPLIHVEPGGQLTVANGAGTLILDGYKQPSTSPLILVEGSLVMNSGFIQNAVGSTGQYEGAVTVKGSDARFVMNGGAVSKNQRGSYASNGAGNVAVNGGTFEMNGGTVAGGLAGVAVQNGQLFQRPAKGEVGGIGVYNGGTATLNGGTVSGNRGTNGGVLAHNDVDSWLTAEIKDRAEKTKNTIEINGGNISGNTAWMFGGGVTSFANSEVTMNGGEVTKNRAAGIFPQVQGYGGGVAAYDNYFTADNNGYWQKPGFGGRTGLSHSEYAKLFPASFTLNGGTISENSSQYSAGGVYVASNNVQLRKGSIDTNSAAQGGGVAVASIGYSLHLDNALVTKNQAGSDTTGVGGGIWVTPGQDGQAVQLIVHSTQGGAIYGNQAGESGADIGYSVPGTYLNPGKVNLSDFLLGAGRDVTPAGEAKYLRNNQSQVTGAREHLHPGELSVLGEDPVRGLKNDVSDAGEKNADAEASLKITNNTARLRGGGIDASGKVTFGRPGKSYEVIDVAWQDENGAALADDDSRIPESVTFVLTRTQNGEKKEHEIPVTKDNGWKIHLYDLPVKDSQGDITYTLKQRKVDGFEVSNPKEVSLRDAANTWLVQSINKLPRVTTTTERITETERTTLPTTVVSTIPTTETNVITTTSRSGGSVIVLTKTETRVSTITSTFTGTPSTVTEPVPTTVTVAPGSSERCVSTSKGIGIPLLLLIPVGIGLAAGGPLFQELSKQIGDPIGEFSSQLQMQAGLYNPVLAQINEQLARSGANLAEVAGGMLAATLGLAAIAAIVEACAPGFESSGRSVPRTTTAIAEPSVTATPSGSGSSSSSS</sequence>
<feature type="compositionally biased region" description="Polar residues" evidence="1">
    <location>
        <begin position="834"/>
        <end position="854"/>
    </location>
</feature>
<keyword evidence="4" id="KW-1185">Reference proteome</keyword>
<name>A0ABT1G3C5_9CORY</name>
<dbReference type="SUPFAM" id="SSF49478">
    <property type="entry name" value="Cna protein B-type domain"/>
    <property type="match status" value="1"/>
</dbReference>
<dbReference type="Gene3D" id="2.60.40.1140">
    <property type="entry name" value="Collagen-binding surface protein Cna, B-type domain"/>
    <property type="match status" value="1"/>
</dbReference>
<dbReference type="Pfam" id="PF05738">
    <property type="entry name" value="Cna_B"/>
    <property type="match status" value="1"/>
</dbReference>
<feature type="region of interest" description="Disordered" evidence="1">
    <location>
        <begin position="832"/>
        <end position="864"/>
    </location>
</feature>
<evidence type="ECO:0000259" key="2">
    <source>
        <dbReference type="Pfam" id="PF05738"/>
    </source>
</evidence>
<protein>
    <submittedName>
        <fullName evidence="3">Cna B-type domain-containing protein</fullName>
    </submittedName>
</protein>
<dbReference type="InterPro" id="IPR008454">
    <property type="entry name" value="Collagen-bd_Cna-like_B-typ_dom"/>
</dbReference>
<comment type="caution">
    <text evidence="3">The sequence shown here is derived from an EMBL/GenBank/DDBJ whole genome shotgun (WGS) entry which is preliminary data.</text>
</comment>
<evidence type="ECO:0000313" key="3">
    <source>
        <dbReference type="EMBL" id="MCP1388175.1"/>
    </source>
</evidence>
<dbReference type="EMBL" id="JAMFTQ010000010">
    <property type="protein sequence ID" value="MCP1388175.1"/>
    <property type="molecule type" value="Genomic_DNA"/>
</dbReference>
<reference evidence="3" key="1">
    <citation type="submission" date="2022-05" db="EMBL/GenBank/DDBJ databases">
        <title>Corynebacterium sp. TA-R-1 sp. nov., isolated from human feces.</title>
        <authorList>
            <person name="Shamsuzzaman M."/>
            <person name="Dahal R.H."/>
        </authorList>
    </citation>
    <scope>NUCLEOTIDE SEQUENCE</scope>
    <source>
        <strain evidence="3">TA-R-1</strain>
    </source>
</reference>
<evidence type="ECO:0000313" key="4">
    <source>
        <dbReference type="Proteomes" id="UP001204000"/>
    </source>
</evidence>
<dbReference type="Proteomes" id="UP001204000">
    <property type="component" value="Unassembled WGS sequence"/>
</dbReference>
<feature type="domain" description="CNA-B" evidence="2">
    <location>
        <begin position="549"/>
        <end position="624"/>
    </location>
</feature>
<accession>A0ABT1G3C5</accession>
<proteinExistence type="predicted"/>
<feature type="compositionally biased region" description="Low complexity" evidence="1">
    <location>
        <begin position="855"/>
        <end position="864"/>
    </location>
</feature>
<dbReference type="RefSeq" id="WP_253578407.1">
    <property type="nucleotide sequence ID" value="NZ_JAMFTQ010000010.1"/>
</dbReference>
<organism evidence="3 4">
    <name type="scientific">Corynebacterium stercoris</name>
    <dbReference type="NCBI Taxonomy" id="2943490"/>
    <lineage>
        <taxon>Bacteria</taxon>
        <taxon>Bacillati</taxon>
        <taxon>Actinomycetota</taxon>
        <taxon>Actinomycetes</taxon>
        <taxon>Mycobacteriales</taxon>
        <taxon>Corynebacteriaceae</taxon>
        <taxon>Corynebacterium</taxon>
    </lineage>
</organism>
<gene>
    <name evidence="3" type="ORF">M5J20_08235</name>
</gene>